<dbReference type="Pfam" id="PF02678">
    <property type="entry name" value="Pirin"/>
    <property type="match status" value="1"/>
</dbReference>
<proteinExistence type="inferred from homology"/>
<dbReference type="Proteomes" id="UP001497600">
    <property type="component" value="Chromosome B"/>
</dbReference>
<keyword evidence="6" id="KW-1185">Reference proteome</keyword>
<dbReference type="Gene3D" id="2.60.120.10">
    <property type="entry name" value="Jelly Rolls"/>
    <property type="match status" value="2"/>
</dbReference>
<evidence type="ECO:0000313" key="5">
    <source>
        <dbReference type="EMBL" id="CAK7898080.1"/>
    </source>
</evidence>
<feature type="domain" description="Pirin N-terminal" evidence="3">
    <location>
        <begin position="21"/>
        <end position="119"/>
    </location>
</feature>
<dbReference type="CDD" id="cd02247">
    <property type="entry name" value="cupin_pirin_C"/>
    <property type="match status" value="1"/>
</dbReference>
<evidence type="ECO:0000313" key="6">
    <source>
        <dbReference type="Proteomes" id="UP001497600"/>
    </source>
</evidence>
<dbReference type="Pfam" id="PF05726">
    <property type="entry name" value="Pirin_C"/>
    <property type="match status" value="1"/>
</dbReference>
<dbReference type="InterPro" id="IPR003829">
    <property type="entry name" value="Pirin_N_dom"/>
</dbReference>
<reference evidence="5 6" key="1">
    <citation type="submission" date="2024-01" db="EMBL/GenBank/DDBJ databases">
        <authorList>
            <consortium name="Genoscope - CEA"/>
            <person name="William W."/>
        </authorList>
    </citation>
    <scope>NUCLEOTIDE SEQUENCE [LARGE SCALE GENOMIC DNA]</scope>
    <source>
        <strain evidence="5 6">29B2s-10</strain>
    </source>
</reference>
<sequence>MGLRSTFKLVKAIQKAEGVGARVRRSIGTSDMTSFNPFLMLDHFNIGADAGFPEHGHSGQETITLVLKGAVAHEDFTGSKGILYPGDLQFMTAGKGVVHSEMPVAIEGEKEISGMQLWVDLPKKLRQTEPRYRDLRSYEIPEVLEQDGKVKVKVISGNSYGVESAHDLAYTPVQYYYVTLKPDGTFTQKVPEDFNFFLYVLEGDDLVVNGDTAVPAHSNIFFKRDGDEIRATNTAKSGGKDIELVLIGGQVLDQESIHYGPFVADSERAIDKAFSDFQYARNGFKQRRTWNSLISNGVTKDMVENQLNGNLEKRKEAEKKFLEERNRKL</sequence>
<evidence type="ECO:0000259" key="3">
    <source>
        <dbReference type="Pfam" id="PF02678"/>
    </source>
</evidence>
<accession>A0ABP0E8B8</accession>
<comment type="similarity">
    <text evidence="1 2">Belongs to the pirin family.</text>
</comment>
<dbReference type="PANTHER" id="PTHR13903:SF8">
    <property type="entry name" value="PIRIN"/>
    <property type="match status" value="1"/>
</dbReference>
<dbReference type="PANTHER" id="PTHR13903">
    <property type="entry name" value="PIRIN-RELATED"/>
    <property type="match status" value="1"/>
</dbReference>
<dbReference type="InterPro" id="IPR008778">
    <property type="entry name" value="Pirin_C_dom"/>
</dbReference>
<evidence type="ECO:0000256" key="1">
    <source>
        <dbReference type="ARBA" id="ARBA00008416"/>
    </source>
</evidence>
<dbReference type="InterPro" id="IPR012093">
    <property type="entry name" value="Pirin"/>
</dbReference>
<protein>
    <recommendedName>
        <fullName evidence="7">Pirin</fullName>
    </recommendedName>
</protein>
<name>A0ABP0E8B8_9ASCO</name>
<dbReference type="CDD" id="cd02909">
    <property type="entry name" value="cupin_pirin_N"/>
    <property type="match status" value="1"/>
</dbReference>
<gene>
    <name evidence="5" type="ORF">CAAN4_B12838</name>
</gene>
<dbReference type="SUPFAM" id="SSF51182">
    <property type="entry name" value="RmlC-like cupins"/>
    <property type="match status" value="1"/>
</dbReference>
<dbReference type="InterPro" id="IPR011051">
    <property type="entry name" value="RmlC_Cupin_sf"/>
</dbReference>
<evidence type="ECO:0008006" key="7">
    <source>
        <dbReference type="Google" id="ProtNLM"/>
    </source>
</evidence>
<dbReference type="EMBL" id="OZ004254">
    <property type="protein sequence ID" value="CAK7898080.1"/>
    <property type="molecule type" value="Genomic_DNA"/>
</dbReference>
<evidence type="ECO:0000256" key="2">
    <source>
        <dbReference type="RuleBase" id="RU003457"/>
    </source>
</evidence>
<dbReference type="PIRSF" id="PIRSF006232">
    <property type="entry name" value="Pirin"/>
    <property type="match status" value="1"/>
</dbReference>
<organism evidence="5 6">
    <name type="scientific">[Candida] anglica</name>
    <dbReference type="NCBI Taxonomy" id="148631"/>
    <lineage>
        <taxon>Eukaryota</taxon>
        <taxon>Fungi</taxon>
        <taxon>Dikarya</taxon>
        <taxon>Ascomycota</taxon>
        <taxon>Saccharomycotina</taxon>
        <taxon>Pichiomycetes</taxon>
        <taxon>Debaryomycetaceae</taxon>
        <taxon>Kurtzmaniella</taxon>
    </lineage>
</organism>
<evidence type="ECO:0000259" key="4">
    <source>
        <dbReference type="Pfam" id="PF05726"/>
    </source>
</evidence>
<dbReference type="InterPro" id="IPR014710">
    <property type="entry name" value="RmlC-like_jellyroll"/>
</dbReference>
<feature type="domain" description="Pirin C-terminal" evidence="4">
    <location>
        <begin position="175"/>
        <end position="283"/>
    </location>
</feature>